<organism evidence="1">
    <name type="scientific">Anguilla anguilla</name>
    <name type="common">European freshwater eel</name>
    <name type="synonym">Muraena anguilla</name>
    <dbReference type="NCBI Taxonomy" id="7936"/>
    <lineage>
        <taxon>Eukaryota</taxon>
        <taxon>Metazoa</taxon>
        <taxon>Chordata</taxon>
        <taxon>Craniata</taxon>
        <taxon>Vertebrata</taxon>
        <taxon>Euteleostomi</taxon>
        <taxon>Actinopterygii</taxon>
        <taxon>Neopterygii</taxon>
        <taxon>Teleostei</taxon>
        <taxon>Anguilliformes</taxon>
        <taxon>Anguillidae</taxon>
        <taxon>Anguilla</taxon>
    </lineage>
</organism>
<name>A0A0E9QTZ2_ANGAN</name>
<sequence length="40" mass="4772">MSTTVFFSHSNFHWQHYIVTEDRDLVLSNWSSTQPNGDRM</sequence>
<dbReference type="EMBL" id="GBXM01088298">
    <property type="protein sequence ID" value="JAH20279.1"/>
    <property type="molecule type" value="Transcribed_RNA"/>
</dbReference>
<proteinExistence type="predicted"/>
<protein>
    <submittedName>
        <fullName evidence="1">Uncharacterized protein</fullName>
    </submittedName>
</protein>
<dbReference type="AlphaFoldDB" id="A0A0E9QTZ2"/>
<reference evidence="1" key="2">
    <citation type="journal article" date="2015" name="Fish Shellfish Immunol.">
        <title>Early steps in the European eel (Anguilla anguilla)-Vibrio vulnificus interaction in the gills: Role of the RtxA13 toxin.</title>
        <authorList>
            <person name="Callol A."/>
            <person name="Pajuelo D."/>
            <person name="Ebbesson L."/>
            <person name="Teles M."/>
            <person name="MacKenzie S."/>
            <person name="Amaro C."/>
        </authorList>
    </citation>
    <scope>NUCLEOTIDE SEQUENCE</scope>
</reference>
<evidence type="ECO:0000313" key="1">
    <source>
        <dbReference type="EMBL" id="JAH20279.1"/>
    </source>
</evidence>
<accession>A0A0E9QTZ2</accession>
<reference evidence="1" key="1">
    <citation type="submission" date="2014-11" db="EMBL/GenBank/DDBJ databases">
        <authorList>
            <person name="Amaro Gonzalez C."/>
        </authorList>
    </citation>
    <scope>NUCLEOTIDE SEQUENCE</scope>
</reference>